<dbReference type="EnsemblMetazoa" id="GAUT043160-RA">
    <property type="protein sequence ID" value="GAUT043160-PA"/>
    <property type="gene ID" value="GAUT043160"/>
</dbReference>
<evidence type="ECO:0000256" key="1">
    <source>
        <dbReference type="SAM" id="Phobius"/>
    </source>
</evidence>
<keyword evidence="1" id="KW-0812">Transmembrane</keyword>
<reference evidence="2" key="1">
    <citation type="submission" date="2020-05" db="UniProtKB">
        <authorList>
            <consortium name="EnsemblMetazoa"/>
        </authorList>
    </citation>
    <scope>IDENTIFICATION</scope>
    <source>
        <strain evidence="2">TTRI</strain>
    </source>
</reference>
<keyword evidence="3" id="KW-1185">Reference proteome</keyword>
<evidence type="ECO:0000313" key="2">
    <source>
        <dbReference type="EnsemblMetazoa" id="GAUT043160-PA"/>
    </source>
</evidence>
<name>A0A1A9VP48_GLOAU</name>
<keyword evidence="1" id="KW-1133">Transmembrane helix</keyword>
<proteinExistence type="predicted"/>
<keyword evidence="1" id="KW-0472">Membrane</keyword>
<sequence>MVFIAFPLNYAAKGIEVRTAKPGHSRVCSCSYSCFAKALREAEQFCGSKHDLPTSTSLLILPAKECDESLVLNCASLYSIYIALNSMNYYLNFLNIPKIYVGALIAFLRSFYPYL</sequence>
<organism evidence="2 3">
    <name type="scientific">Glossina austeni</name>
    <name type="common">Savannah tsetse fly</name>
    <dbReference type="NCBI Taxonomy" id="7395"/>
    <lineage>
        <taxon>Eukaryota</taxon>
        <taxon>Metazoa</taxon>
        <taxon>Ecdysozoa</taxon>
        <taxon>Arthropoda</taxon>
        <taxon>Hexapoda</taxon>
        <taxon>Insecta</taxon>
        <taxon>Pterygota</taxon>
        <taxon>Neoptera</taxon>
        <taxon>Endopterygota</taxon>
        <taxon>Diptera</taxon>
        <taxon>Brachycera</taxon>
        <taxon>Muscomorpha</taxon>
        <taxon>Hippoboscoidea</taxon>
        <taxon>Glossinidae</taxon>
        <taxon>Glossina</taxon>
    </lineage>
</organism>
<feature type="transmembrane region" description="Helical" evidence="1">
    <location>
        <begin position="89"/>
        <end position="112"/>
    </location>
</feature>
<accession>A0A1A9VP48</accession>
<evidence type="ECO:0000313" key="3">
    <source>
        <dbReference type="Proteomes" id="UP000078200"/>
    </source>
</evidence>
<dbReference type="VEuPathDB" id="VectorBase:GAUT043160"/>
<dbReference type="Proteomes" id="UP000078200">
    <property type="component" value="Unassembled WGS sequence"/>
</dbReference>
<dbReference type="AlphaFoldDB" id="A0A1A9VP48"/>
<protein>
    <submittedName>
        <fullName evidence="2">Uncharacterized protein</fullName>
    </submittedName>
</protein>